<evidence type="ECO:0000313" key="2">
    <source>
        <dbReference type="Proteomes" id="UP000031246"/>
    </source>
</evidence>
<dbReference type="RefSeq" id="WP_039471135.1">
    <property type="nucleotide sequence ID" value="NZ_JSYN01000002.1"/>
</dbReference>
<comment type="caution">
    <text evidence="1">The sequence shown here is derived from an EMBL/GenBank/DDBJ whole genome shotgun (WGS) entry which is preliminary data.</text>
</comment>
<evidence type="ECO:0000313" key="1">
    <source>
        <dbReference type="EMBL" id="KIA96531.1"/>
    </source>
</evidence>
<sequence>MRVTVVAILETDFKQDPALAKIMNSRLLRVAKELQDIHLVGLQGRRSVVHSLTIQLSYNQKYKIRYRIMNEVPPTVACLVAESCSRLGYIPNRSVLREQSSMPG</sequence>
<accession>A0A0C1DFZ8</accession>
<dbReference type="EMBL" id="JSYN01000002">
    <property type="protein sequence ID" value="KIA96531.1"/>
    <property type="molecule type" value="Genomic_DNA"/>
</dbReference>
<dbReference type="Proteomes" id="UP000031246">
    <property type="component" value="Unassembled WGS sequence"/>
</dbReference>
<proteinExistence type="predicted"/>
<reference evidence="1 2" key="1">
    <citation type="submission" date="2014-10" db="EMBL/GenBank/DDBJ databases">
        <title>Pedobacter Kyungheensis.</title>
        <authorList>
            <person name="Anderson B.M."/>
            <person name="Newman J.D."/>
        </authorList>
    </citation>
    <scope>NUCLEOTIDE SEQUENCE [LARGE SCALE GENOMIC DNA]</scope>
    <source>
        <strain evidence="1 2">KACC 16221</strain>
    </source>
</reference>
<name>A0A0C1DFZ8_9SPHI</name>
<organism evidence="1 2">
    <name type="scientific">Pedobacter kyungheensis</name>
    <dbReference type="NCBI Taxonomy" id="1069985"/>
    <lineage>
        <taxon>Bacteria</taxon>
        <taxon>Pseudomonadati</taxon>
        <taxon>Bacteroidota</taxon>
        <taxon>Sphingobacteriia</taxon>
        <taxon>Sphingobacteriales</taxon>
        <taxon>Sphingobacteriaceae</taxon>
        <taxon>Pedobacter</taxon>
    </lineage>
</organism>
<dbReference type="OrthoDB" id="770242at2"/>
<dbReference type="AlphaFoldDB" id="A0A0C1DFZ8"/>
<gene>
    <name evidence="1" type="ORF">OC25_01925</name>
</gene>
<protein>
    <submittedName>
        <fullName evidence="1">Uncharacterized protein</fullName>
    </submittedName>
</protein>
<keyword evidence="2" id="KW-1185">Reference proteome</keyword>